<dbReference type="PANTHER" id="PTHR32071:SF122">
    <property type="entry name" value="SIGMA FACTOR"/>
    <property type="match status" value="1"/>
</dbReference>
<dbReference type="EMBL" id="CP023004">
    <property type="protein sequence ID" value="AWI08517.1"/>
    <property type="molecule type" value="Genomic_DNA"/>
</dbReference>
<keyword evidence="2" id="KW-0067">ATP-binding</keyword>
<keyword evidence="1" id="KW-0547">Nucleotide-binding</keyword>
<dbReference type="Gene3D" id="1.10.10.60">
    <property type="entry name" value="Homeodomain-like"/>
    <property type="match status" value="1"/>
</dbReference>
<dbReference type="OrthoDB" id="9765164at2"/>
<dbReference type="Gene3D" id="3.40.50.300">
    <property type="entry name" value="P-loop containing nucleotide triphosphate hydrolases"/>
    <property type="match status" value="1"/>
</dbReference>
<accession>A0A2U8E0X9</accession>
<reference evidence="4 5" key="1">
    <citation type="journal article" date="2018" name="Syst. Appl. Microbiol.">
        <title>Ereboglobus luteus gen. nov. sp. nov. from cockroach guts, and new insights into the oxygen relationship of the genera Opitutus and Didymococcus (Verrucomicrobia: Opitutaceae).</title>
        <authorList>
            <person name="Tegtmeier D."/>
            <person name="Belitz A."/>
            <person name="Radek R."/>
            <person name="Heimerl T."/>
            <person name="Brune A."/>
        </authorList>
    </citation>
    <scope>NUCLEOTIDE SEQUENCE [LARGE SCALE GENOMIC DNA]</scope>
    <source>
        <strain evidence="4 5">Ho45</strain>
    </source>
</reference>
<dbReference type="SMART" id="SM00382">
    <property type="entry name" value="AAA"/>
    <property type="match status" value="1"/>
</dbReference>
<evidence type="ECO:0000313" key="5">
    <source>
        <dbReference type="Proteomes" id="UP000244896"/>
    </source>
</evidence>
<proteinExistence type="predicted"/>
<gene>
    <name evidence="4" type="ORF">CKA38_03955</name>
</gene>
<organism evidence="4 5">
    <name type="scientific">Ereboglobus luteus</name>
    <dbReference type="NCBI Taxonomy" id="1796921"/>
    <lineage>
        <taxon>Bacteria</taxon>
        <taxon>Pseudomonadati</taxon>
        <taxon>Verrucomicrobiota</taxon>
        <taxon>Opitutia</taxon>
        <taxon>Opitutales</taxon>
        <taxon>Opitutaceae</taxon>
        <taxon>Ereboglobus</taxon>
    </lineage>
</organism>
<dbReference type="PROSITE" id="PS50045">
    <property type="entry name" value="SIGMA54_INTERACT_4"/>
    <property type="match status" value="1"/>
</dbReference>
<dbReference type="SUPFAM" id="SSF52540">
    <property type="entry name" value="P-loop containing nucleoside triphosphate hydrolases"/>
    <property type="match status" value="1"/>
</dbReference>
<protein>
    <recommendedName>
        <fullName evidence="3">Sigma-54 factor interaction domain-containing protein</fullName>
    </recommendedName>
</protein>
<dbReference type="AlphaFoldDB" id="A0A2U8E0X9"/>
<sequence>MKRLFSPDELHFAQAVGRISASNHFLPERVELEREALGSAFTESGAAWNEHISDDNALTHPNIVALLKRSETLAENIRARWPKDGRGITREEMVAYINVASFWLYHAYALQFDALIQESEERRHAAARKQETSRAETAPDNKLTIRPNFYGAFRNTLEHLLRLPGIAILDEEPAPHLFAYAFQLRRAFHYIHRALAGGSRPMVRLRAQIWESIFTRDIGRYRRALYSRMHDYATLITGPSGTGKELVARAIGLSRYIPFDARRGEFADDYTGAFFPLNLSALSPTLIESELFGHRRGAFTGALADRAGWLEICPANGAVFLDEIGDVDTAIQVKLLRTLQSRAFQRLGDTDTRTFQGKIIAATHRDLPAEIRGGRFREDFYYRLCSDVVRTPSLREQLDDAPTELETLAAHIARQLLGDGEAPAFARESVAWIRKRLGAAYAWPGNFRELEQCMRNLLVRGEYHPASLHASGGDTGDWNALLANGSLTAEDLLRRYTRQVHAQSGRNIEETARRLDVDRRTVKARL</sequence>
<evidence type="ECO:0000256" key="1">
    <source>
        <dbReference type="ARBA" id="ARBA00022741"/>
    </source>
</evidence>
<dbReference type="GO" id="GO:0006355">
    <property type="term" value="P:regulation of DNA-templated transcription"/>
    <property type="evidence" value="ECO:0007669"/>
    <property type="project" value="InterPro"/>
</dbReference>
<keyword evidence="5" id="KW-1185">Reference proteome</keyword>
<dbReference type="InterPro" id="IPR003593">
    <property type="entry name" value="AAA+_ATPase"/>
</dbReference>
<dbReference type="CDD" id="cd00009">
    <property type="entry name" value="AAA"/>
    <property type="match status" value="1"/>
</dbReference>
<dbReference type="RefSeq" id="WP_108824326.1">
    <property type="nucleotide sequence ID" value="NZ_CP023004.1"/>
</dbReference>
<name>A0A2U8E0X9_9BACT</name>
<dbReference type="KEGG" id="elut:CKA38_03955"/>
<evidence type="ECO:0000259" key="3">
    <source>
        <dbReference type="PROSITE" id="PS50045"/>
    </source>
</evidence>
<dbReference type="GO" id="GO:0005524">
    <property type="term" value="F:ATP binding"/>
    <property type="evidence" value="ECO:0007669"/>
    <property type="project" value="UniProtKB-KW"/>
</dbReference>
<dbReference type="PANTHER" id="PTHR32071">
    <property type="entry name" value="TRANSCRIPTIONAL REGULATORY PROTEIN"/>
    <property type="match status" value="1"/>
</dbReference>
<dbReference type="Pfam" id="PF00158">
    <property type="entry name" value="Sigma54_activat"/>
    <property type="match status" value="1"/>
</dbReference>
<dbReference type="InterPro" id="IPR027417">
    <property type="entry name" value="P-loop_NTPase"/>
</dbReference>
<feature type="domain" description="Sigma-54 factor interaction" evidence="3">
    <location>
        <begin position="195"/>
        <end position="459"/>
    </location>
</feature>
<evidence type="ECO:0000313" key="4">
    <source>
        <dbReference type="EMBL" id="AWI08517.1"/>
    </source>
</evidence>
<dbReference type="InterPro" id="IPR002078">
    <property type="entry name" value="Sigma_54_int"/>
</dbReference>
<dbReference type="Proteomes" id="UP000244896">
    <property type="component" value="Chromosome"/>
</dbReference>
<dbReference type="Gene3D" id="1.10.8.60">
    <property type="match status" value="1"/>
</dbReference>
<evidence type="ECO:0000256" key="2">
    <source>
        <dbReference type="ARBA" id="ARBA00022840"/>
    </source>
</evidence>